<dbReference type="AlphaFoldDB" id="A0A914LM40"/>
<feature type="compositionally biased region" description="Pro residues" evidence="1">
    <location>
        <begin position="160"/>
        <end position="169"/>
    </location>
</feature>
<feature type="compositionally biased region" description="Pro residues" evidence="1">
    <location>
        <begin position="141"/>
        <end position="151"/>
    </location>
</feature>
<name>A0A914LM40_MELIC</name>
<feature type="compositionally biased region" description="Pro residues" evidence="1">
    <location>
        <begin position="375"/>
        <end position="431"/>
    </location>
</feature>
<feature type="compositionally biased region" description="Low complexity" evidence="1">
    <location>
        <begin position="323"/>
        <end position="334"/>
    </location>
</feature>
<feature type="compositionally biased region" description="Pro residues" evidence="1">
    <location>
        <begin position="335"/>
        <end position="351"/>
    </location>
</feature>
<dbReference type="WBParaSite" id="Minc3s00528g13766">
    <property type="protein sequence ID" value="Minc3s00528g13766"/>
    <property type="gene ID" value="Minc3s00528g13766"/>
</dbReference>
<feature type="region of interest" description="Disordered" evidence="1">
    <location>
        <begin position="115"/>
        <end position="465"/>
    </location>
</feature>
<keyword evidence="2" id="KW-1185">Reference proteome</keyword>
<feature type="compositionally biased region" description="Low complexity" evidence="1">
    <location>
        <begin position="264"/>
        <end position="273"/>
    </location>
</feature>
<organism evidence="2 3">
    <name type="scientific">Meloidogyne incognita</name>
    <name type="common">Southern root-knot nematode worm</name>
    <name type="synonym">Oxyuris incognita</name>
    <dbReference type="NCBI Taxonomy" id="6306"/>
    <lineage>
        <taxon>Eukaryota</taxon>
        <taxon>Metazoa</taxon>
        <taxon>Ecdysozoa</taxon>
        <taxon>Nematoda</taxon>
        <taxon>Chromadorea</taxon>
        <taxon>Rhabditida</taxon>
        <taxon>Tylenchina</taxon>
        <taxon>Tylenchomorpha</taxon>
        <taxon>Tylenchoidea</taxon>
        <taxon>Meloidogynidae</taxon>
        <taxon>Meloidogyninae</taxon>
        <taxon>Meloidogyne</taxon>
        <taxon>Meloidogyne incognita group</taxon>
    </lineage>
</organism>
<protein>
    <submittedName>
        <fullName evidence="3">Uncharacterized protein</fullName>
    </submittedName>
</protein>
<feature type="compositionally biased region" description="Pro residues" evidence="1">
    <location>
        <begin position="184"/>
        <end position="234"/>
    </location>
</feature>
<reference evidence="3" key="1">
    <citation type="submission" date="2022-11" db="UniProtKB">
        <authorList>
            <consortium name="WormBaseParasite"/>
        </authorList>
    </citation>
    <scope>IDENTIFICATION</scope>
</reference>
<evidence type="ECO:0000313" key="2">
    <source>
        <dbReference type="Proteomes" id="UP000887563"/>
    </source>
</evidence>
<feature type="compositionally biased region" description="Pro residues" evidence="1">
    <location>
        <begin position="242"/>
        <end position="263"/>
    </location>
</feature>
<evidence type="ECO:0000313" key="3">
    <source>
        <dbReference type="WBParaSite" id="Minc3s00528g13766"/>
    </source>
</evidence>
<accession>A0A914LM40</accession>
<evidence type="ECO:0000256" key="1">
    <source>
        <dbReference type="SAM" id="MobiDB-lite"/>
    </source>
</evidence>
<dbReference type="Proteomes" id="UP000887563">
    <property type="component" value="Unplaced"/>
</dbReference>
<feature type="compositionally biased region" description="Low complexity" evidence="1">
    <location>
        <begin position="450"/>
        <end position="465"/>
    </location>
</feature>
<sequence length="696" mass="77258">MSNSFYVCLLSNTTDYPDNQPNKFRVHLPKPIYFSGDWVCGLHSISYPYSWPSTIGTLEEQWIDIHCTDFQGKAKVIRVPVPRGSHNKPEDLLNFLISTLQHQSEVLEASPLDNVGFLNRPTLMSPPRTGRPKRSLQETLPSPPRINPGSPPRLVDPAKPSSPAPPAKKPTPQEIHKPSTTKLPSPPRLQQPQSIPQPQPIQRPSPPKPQPPSTQKPATPQKPQPSTQKPPTPQKPLTQTKPPSPQLPPQPPPAQKPSTPQKPQPKTTQETQLPPTPAPVLKPSTPQLPPPPAPAQKPLIQPPQPVQKPTSPPKPTVQPPAQRPSTPQNTQKPTPQVPPPPAQKPSTPQKPLPQTNQKPTPQLPPPHAQRLSNTQPPPPPPTQKPPTTQPPPTLKTPTPQKPQLPQSQKPPTPQPTPPPPAQKPASSPPRILPQQKSTPQKVLPPPKPTTPQKTQESLPQPTQTLPSLPEALALKQNQTYVQEKIKWTDDMERVLIYVLGKTPTNSQRENYLPMMEGLLKKYSSLRKDKIDTNVQKQIIDSISLYFHNDFKRFKLEFSHPNIKYLSFSPQLGYVLGFENTNMVMNEEIAKYGSDLRGGFSSFAVYSRGLTENMIVGNSLSSLLRVVSVSGATPGEYHEKIYDSPIFIRVLPKEINEIEIELRTMDGGRLVPFAFGTDHHLFNEDMAVHKEARVLVM</sequence>
<proteinExistence type="predicted"/>
<feature type="compositionally biased region" description="Pro residues" evidence="1">
    <location>
        <begin position="274"/>
        <end position="322"/>
    </location>
</feature>